<protein>
    <recommendedName>
        <fullName evidence="4">Glutamate--cysteine ligase</fullName>
        <ecNumber evidence="4">6.3.2.2</ecNumber>
    </recommendedName>
</protein>
<dbReference type="EMBL" id="CP036290">
    <property type="protein sequence ID" value="QDU84247.1"/>
    <property type="molecule type" value="Genomic_DNA"/>
</dbReference>
<dbReference type="OrthoDB" id="9780152at2"/>
<dbReference type="InterPro" id="IPR014746">
    <property type="entry name" value="Gln_synth/guanido_kin_cat_dom"/>
</dbReference>
<dbReference type="Pfam" id="PF04107">
    <property type="entry name" value="GCS2"/>
    <property type="match status" value="1"/>
</dbReference>
<comment type="catalytic activity">
    <reaction evidence="4">
        <text>L-cysteine + L-glutamate + ATP = gamma-L-glutamyl-L-cysteine + ADP + phosphate + H(+)</text>
        <dbReference type="Rhea" id="RHEA:13285"/>
        <dbReference type="ChEBI" id="CHEBI:15378"/>
        <dbReference type="ChEBI" id="CHEBI:29985"/>
        <dbReference type="ChEBI" id="CHEBI:30616"/>
        <dbReference type="ChEBI" id="CHEBI:35235"/>
        <dbReference type="ChEBI" id="CHEBI:43474"/>
        <dbReference type="ChEBI" id="CHEBI:58173"/>
        <dbReference type="ChEBI" id="CHEBI:456216"/>
        <dbReference type="EC" id="6.3.2.2"/>
    </reaction>
</comment>
<keyword evidence="3 4" id="KW-0067">ATP-binding</keyword>
<keyword evidence="6" id="KW-1185">Reference proteome</keyword>
<dbReference type="InterPro" id="IPR035434">
    <property type="entry name" value="GCL_bact_plant"/>
</dbReference>
<comment type="function">
    <text evidence="4">Catalyzes the synthesis of gamma-glutamylcysteine (gamma-GC).</text>
</comment>
<dbReference type="PANTHER" id="PTHR34378:SF1">
    <property type="entry name" value="GLUTAMATE--CYSTEINE LIGASE, CHLOROPLASTIC"/>
    <property type="match status" value="1"/>
</dbReference>
<dbReference type="PIRSF" id="PIRSF017901">
    <property type="entry name" value="GCL"/>
    <property type="match status" value="1"/>
</dbReference>
<evidence type="ECO:0000256" key="2">
    <source>
        <dbReference type="ARBA" id="ARBA00022741"/>
    </source>
</evidence>
<organism evidence="5 6">
    <name type="scientific">Rohdeia mirabilis</name>
    <dbReference type="NCBI Taxonomy" id="2528008"/>
    <lineage>
        <taxon>Bacteria</taxon>
        <taxon>Pseudomonadati</taxon>
        <taxon>Planctomycetota</taxon>
        <taxon>Planctomycetia</taxon>
        <taxon>Planctomycetia incertae sedis</taxon>
        <taxon>Rohdeia</taxon>
    </lineage>
</organism>
<dbReference type="InterPro" id="IPR006336">
    <property type="entry name" value="GCS2"/>
</dbReference>
<reference evidence="5 6" key="1">
    <citation type="submission" date="2019-02" db="EMBL/GenBank/DDBJ databases">
        <title>Deep-cultivation of Planctomycetes and their phenomic and genomic characterization uncovers novel biology.</title>
        <authorList>
            <person name="Wiegand S."/>
            <person name="Jogler M."/>
            <person name="Boedeker C."/>
            <person name="Pinto D."/>
            <person name="Vollmers J."/>
            <person name="Rivas-Marin E."/>
            <person name="Kohn T."/>
            <person name="Peeters S.H."/>
            <person name="Heuer A."/>
            <person name="Rast P."/>
            <person name="Oberbeckmann S."/>
            <person name="Bunk B."/>
            <person name="Jeske O."/>
            <person name="Meyerdierks A."/>
            <person name="Storesund J.E."/>
            <person name="Kallscheuer N."/>
            <person name="Luecker S."/>
            <person name="Lage O.M."/>
            <person name="Pohl T."/>
            <person name="Merkel B.J."/>
            <person name="Hornburger P."/>
            <person name="Mueller R.-W."/>
            <person name="Bruemmer F."/>
            <person name="Labrenz M."/>
            <person name="Spormann A.M."/>
            <person name="Op den Camp H."/>
            <person name="Overmann J."/>
            <person name="Amann R."/>
            <person name="Jetten M.S.M."/>
            <person name="Mascher T."/>
            <person name="Medema M.H."/>
            <person name="Devos D.P."/>
            <person name="Kaster A.-K."/>
            <person name="Ovreas L."/>
            <person name="Rohde M."/>
            <person name="Galperin M.Y."/>
            <person name="Jogler C."/>
        </authorList>
    </citation>
    <scope>NUCLEOTIDE SEQUENCE [LARGE SCALE GENOMIC DNA]</scope>
    <source>
        <strain evidence="5 6">Pla163</strain>
    </source>
</reference>
<dbReference type="AlphaFoldDB" id="A0A518CYH6"/>
<dbReference type="GO" id="GO:0006750">
    <property type="term" value="P:glutathione biosynthetic process"/>
    <property type="evidence" value="ECO:0007669"/>
    <property type="project" value="UniProtKB-UniRule"/>
</dbReference>
<evidence type="ECO:0000256" key="4">
    <source>
        <dbReference type="PIRNR" id="PIRNR017901"/>
    </source>
</evidence>
<evidence type="ECO:0000313" key="6">
    <source>
        <dbReference type="Proteomes" id="UP000319342"/>
    </source>
</evidence>
<evidence type="ECO:0000256" key="3">
    <source>
        <dbReference type="ARBA" id="ARBA00022840"/>
    </source>
</evidence>
<dbReference type="EC" id="6.3.2.2" evidence="4"/>
<dbReference type="Gene3D" id="3.30.590.20">
    <property type="match status" value="1"/>
</dbReference>
<sequence>MPTRDPQAAVTLADARDIVAASSFQPPPRLDDPKPGRIGLEPERFAMILGEDGLPGPRLPLEGPGGALDRLGRSRDPLLGAARFDQHPPAMELPGGGSITFEPGAQLEHSTAVYDSASTALDDVLRIGGAMDRAVSQSHARLFSLGVDPWHTPDEVPQQLRAPRYWSMAAYLESRSPYGAWMMRNSCSLQVNLDLGAPDRVAPRWELGNFLSPLLVAIFSTSPEAPGEPRYHCRRARIWQHLDPTRSGFPSEFLLGRGEPVDQYVKAVLDADVLLVKKGDGAEPGPGGWTFRDWLKDGHPEHGFPTPDDLRYHLTTVFFEVRVRGFFELRAIDALPPCWRAAAVTFVSGLLYDDATTDRALARLESWREDLQERWVRAGEVGLEDDELAVAAAEIWHLARAGAERLGTSFLRPEHLAEADDFAERFTLVRRAPANDLREALGDVQRAVRWTLGAGCGQDRVDVGV</sequence>
<dbReference type="GO" id="GO:0004357">
    <property type="term" value="F:glutamate-cysteine ligase activity"/>
    <property type="evidence" value="ECO:0007669"/>
    <property type="project" value="UniProtKB-UniRule"/>
</dbReference>
<dbReference type="Proteomes" id="UP000319342">
    <property type="component" value="Chromosome"/>
</dbReference>
<keyword evidence="2 4" id="KW-0547">Nucleotide-binding</keyword>
<dbReference type="PANTHER" id="PTHR34378">
    <property type="entry name" value="GLUTAMATE--CYSTEINE LIGASE, CHLOROPLASTIC"/>
    <property type="match status" value="1"/>
</dbReference>
<evidence type="ECO:0000313" key="5">
    <source>
        <dbReference type="EMBL" id="QDU84247.1"/>
    </source>
</evidence>
<keyword evidence="1 4" id="KW-0436">Ligase</keyword>
<accession>A0A518CYH6</accession>
<gene>
    <name evidence="5" type="primary">gshA</name>
    <name evidence="5" type="ORF">Pla163_13540</name>
</gene>
<proteinExistence type="inferred from homology"/>
<name>A0A518CYH6_9BACT</name>
<comment type="similarity">
    <text evidence="4">Belongs to the glutamate--cysteine ligase type 2 family. EgtA subfamily.</text>
</comment>
<dbReference type="SUPFAM" id="SSF55931">
    <property type="entry name" value="Glutamine synthetase/guanido kinase"/>
    <property type="match status" value="1"/>
</dbReference>
<dbReference type="RefSeq" id="WP_145185449.1">
    <property type="nucleotide sequence ID" value="NZ_CP036290.1"/>
</dbReference>
<evidence type="ECO:0000256" key="1">
    <source>
        <dbReference type="ARBA" id="ARBA00022598"/>
    </source>
</evidence>
<dbReference type="GO" id="GO:0005524">
    <property type="term" value="F:ATP binding"/>
    <property type="evidence" value="ECO:0007669"/>
    <property type="project" value="UniProtKB-UniRule"/>
</dbReference>